<comment type="caution">
    <text evidence="2">The sequence shown here is derived from an EMBL/GenBank/DDBJ whole genome shotgun (WGS) entry which is preliminary data.</text>
</comment>
<keyword evidence="3" id="KW-1185">Reference proteome</keyword>
<evidence type="ECO:0000256" key="1">
    <source>
        <dbReference type="SAM" id="MobiDB-lite"/>
    </source>
</evidence>
<dbReference type="Proteomes" id="UP000014408">
    <property type="component" value="Unassembled WGS sequence"/>
</dbReference>
<name>S2Z3H6_9CORY</name>
<dbReference type="HOGENOM" id="CLU_113639_0_0_11"/>
<feature type="region of interest" description="Disordered" evidence="1">
    <location>
        <begin position="27"/>
        <end position="46"/>
    </location>
</feature>
<evidence type="ECO:0000313" key="3">
    <source>
        <dbReference type="Proteomes" id="UP000014408"/>
    </source>
</evidence>
<organism evidence="2 3">
    <name type="scientific">Corynebacterium pyruviciproducens ATCC BAA-1742</name>
    <dbReference type="NCBI Taxonomy" id="1125779"/>
    <lineage>
        <taxon>Bacteria</taxon>
        <taxon>Bacillati</taxon>
        <taxon>Actinomycetota</taxon>
        <taxon>Actinomycetes</taxon>
        <taxon>Mycobacteriales</taxon>
        <taxon>Corynebacteriaceae</taxon>
        <taxon>Corynebacterium</taxon>
    </lineage>
</organism>
<sequence>MFNLSHISNKSAHRRVPALTTPSFLARFQGNATEKEPHGERTSRKPLAATSLRASHASANPSAAISAHSHMEDAQDSFRSTMRHPRSLARGIPRWRPPHVRLPLTPEGPELAVTITRHRAGDRVRDAVRSFGESRLPAYLVTIRFSDPTGRPVSTAHADSWVERFTHNAPDHSVRELRGETSPTYCWLVDSSFDPIASPDSLFKEVGNAA</sequence>
<reference evidence="2 3" key="1">
    <citation type="submission" date="2013-05" db="EMBL/GenBank/DDBJ databases">
        <title>The Genome Sequence of Corynebacterium pyruviciproducens 1773O (ATCC BAA-1742).</title>
        <authorList>
            <consortium name="The Broad Institute Genomics Platform"/>
            <person name="Earl A."/>
            <person name="Ward D."/>
            <person name="Feldgarden M."/>
            <person name="Gevers D."/>
            <person name="Tong J."/>
            <person name="Walker B."/>
            <person name="Young S."/>
            <person name="Zeng Q."/>
            <person name="Gargeya S."/>
            <person name="Fitzgerald M."/>
            <person name="Haas B."/>
            <person name="Abouelleil A."/>
            <person name="Allen A.W."/>
            <person name="Alvarado L."/>
            <person name="Arachchi H.M."/>
            <person name="Berlin A.M."/>
            <person name="Chapman S.B."/>
            <person name="Gainer-Dewar J."/>
            <person name="Goldberg J."/>
            <person name="Griggs A."/>
            <person name="Gujja S."/>
            <person name="Hansen M."/>
            <person name="Howarth C."/>
            <person name="Imamovic A."/>
            <person name="Ireland A."/>
            <person name="Larimer J."/>
            <person name="McCowan C."/>
            <person name="Murphy C."/>
            <person name="Pearson M."/>
            <person name="Poon T.W."/>
            <person name="Priest M."/>
            <person name="Roberts A."/>
            <person name="Saif S."/>
            <person name="Shea T."/>
            <person name="Sisk P."/>
            <person name="Sykes S."/>
            <person name="Wortman J."/>
            <person name="Nusbaum C."/>
            <person name="Birren B."/>
        </authorList>
    </citation>
    <scope>NUCLEOTIDE SEQUENCE [LARGE SCALE GENOMIC DNA]</scope>
    <source>
        <strain evidence="2 3">ATCC BAA-1742</strain>
    </source>
</reference>
<proteinExistence type="predicted"/>
<accession>S2Z3H6</accession>
<dbReference type="eggNOG" id="ENOG5031JBK">
    <property type="taxonomic scope" value="Bacteria"/>
</dbReference>
<dbReference type="EMBL" id="ATBY01000002">
    <property type="protein sequence ID" value="EPD70981.1"/>
    <property type="molecule type" value="Genomic_DNA"/>
</dbReference>
<dbReference type="AlphaFoldDB" id="S2Z3H6"/>
<gene>
    <name evidence="2" type="ORF">HMPREF1219_00276</name>
</gene>
<dbReference type="PATRIC" id="fig|1125779.3.peg.266"/>
<protein>
    <submittedName>
        <fullName evidence="2">Uncharacterized protein</fullName>
    </submittedName>
</protein>
<feature type="compositionally biased region" description="Basic and acidic residues" evidence="1">
    <location>
        <begin position="33"/>
        <end position="43"/>
    </location>
</feature>
<evidence type="ECO:0000313" key="2">
    <source>
        <dbReference type="EMBL" id="EPD70981.1"/>
    </source>
</evidence>